<dbReference type="GO" id="GO:0016772">
    <property type="term" value="F:transferase activity, transferring phosphorus-containing groups"/>
    <property type="evidence" value="ECO:0007669"/>
    <property type="project" value="InterPro"/>
</dbReference>
<feature type="domain" description="PEP-utilising enzyme mobile" evidence="1">
    <location>
        <begin position="73"/>
        <end position="143"/>
    </location>
</feature>
<dbReference type="EMBL" id="FLQS01000011">
    <property type="protein sequence ID" value="SBS74077.1"/>
    <property type="molecule type" value="Genomic_DNA"/>
</dbReference>
<name>A0A1Y5P617_9MYCO</name>
<reference evidence="2" key="1">
    <citation type="submission" date="2016-03" db="EMBL/GenBank/DDBJ databases">
        <authorList>
            <person name="Ploux O."/>
        </authorList>
    </citation>
    <scope>NUCLEOTIDE SEQUENCE</scope>
    <source>
        <strain evidence="2">UC10</strain>
    </source>
</reference>
<dbReference type="InterPro" id="IPR008279">
    <property type="entry name" value="PEP-util_enz_mobile_dom"/>
</dbReference>
<gene>
    <name evidence="2" type="ORF">MHPYR_190017</name>
</gene>
<organism evidence="2">
    <name type="scientific">uncultured Mycobacterium sp</name>
    <dbReference type="NCBI Taxonomy" id="171292"/>
    <lineage>
        <taxon>Bacteria</taxon>
        <taxon>Bacillati</taxon>
        <taxon>Actinomycetota</taxon>
        <taxon>Actinomycetes</taxon>
        <taxon>Mycobacteriales</taxon>
        <taxon>Mycobacteriaceae</taxon>
        <taxon>Mycobacterium</taxon>
        <taxon>environmental samples</taxon>
    </lineage>
</organism>
<accession>A0A1Y5P617</accession>
<dbReference type="SUPFAM" id="SSF52009">
    <property type="entry name" value="Phosphohistidine domain"/>
    <property type="match status" value="1"/>
</dbReference>
<evidence type="ECO:0000313" key="2">
    <source>
        <dbReference type="EMBL" id="SBS74077.1"/>
    </source>
</evidence>
<dbReference type="Gene3D" id="3.50.30.10">
    <property type="entry name" value="Phosphohistidine domain"/>
    <property type="match status" value="1"/>
</dbReference>
<dbReference type="InterPro" id="IPR036637">
    <property type="entry name" value="Phosphohistidine_dom_sf"/>
</dbReference>
<dbReference type="Pfam" id="PF00391">
    <property type="entry name" value="PEP-utilizers"/>
    <property type="match status" value="1"/>
</dbReference>
<sequence>MGGAEVASARSHRERNGSRLPAAYLFDGVPTEGKSDAPDVNADGALMGYAASAGRAEGVVRSVMGLADLASVERGDILLASNIDPGWTSVFPLIAGLVTETGGILSHGAILAREYGIPTVTSVDGALGLLPSGTRVRVDGSAGTVTVLDANTE</sequence>
<dbReference type="AlphaFoldDB" id="A0A1Y5P617"/>
<evidence type="ECO:0000259" key="1">
    <source>
        <dbReference type="Pfam" id="PF00391"/>
    </source>
</evidence>
<protein>
    <recommendedName>
        <fullName evidence="1">PEP-utilising enzyme mobile domain-containing protein</fullName>
    </recommendedName>
</protein>
<proteinExistence type="predicted"/>
<dbReference type="InterPro" id="IPR051549">
    <property type="entry name" value="PEP_Utilizing_Enz"/>
</dbReference>
<dbReference type="PANTHER" id="PTHR43615:SF1">
    <property type="entry name" value="PPDK_N DOMAIN-CONTAINING PROTEIN"/>
    <property type="match status" value="1"/>
</dbReference>
<dbReference type="PANTHER" id="PTHR43615">
    <property type="entry name" value="PHOSPHOENOLPYRUVATE SYNTHASE-RELATED"/>
    <property type="match status" value="1"/>
</dbReference>